<keyword evidence="1" id="KW-0732">Signal</keyword>
<dbReference type="STRING" id="314256.OG2516_06881"/>
<protein>
    <submittedName>
        <fullName evidence="2">Methionine sulfoxide reductase B</fullName>
        <ecNumber evidence="2">1.8.4.11</ecNumber>
    </submittedName>
</protein>
<organism evidence="2 3">
    <name type="scientific">Oceanicola granulosus (strain ATCC BAA-861 / DSM 15982 / KCTC 12143 / HTCC2516)</name>
    <dbReference type="NCBI Taxonomy" id="314256"/>
    <lineage>
        <taxon>Bacteria</taxon>
        <taxon>Pseudomonadati</taxon>
        <taxon>Pseudomonadota</taxon>
        <taxon>Alphaproteobacteria</taxon>
        <taxon>Rhodobacterales</taxon>
        <taxon>Roseobacteraceae</taxon>
        <taxon>Oceanicola</taxon>
    </lineage>
</organism>
<name>Q2CGF0_OCEGH</name>
<dbReference type="Proteomes" id="UP000003635">
    <property type="component" value="Unassembled WGS sequence"/>
</dbReference>
<comment type="caution">
    <text evidence="2">The sequence shown here is derived from an EMBL/GenBank/DDBJ whole genome shotgun (WGS) entry which is preliminary data.</text>
</comment>
<evidence type="ECO:0000256" key="1">
    <source>
        <dbReference type="SAM" id="SignalP"/>
    </source>
</evidence>
<keyword evidence="2" id="KW-0560">Oxidoreductase</keyword>
<dbReference type="GO" id="GO:0008113">
    <property type="term" value="F:peptide-methionine (S)-S-oxide reductase activity"/>
    <property type="evidence" value="ECO:0007669"/>
    <property type="project" value="UniProtKB-EC"/>
</dbReference>
<evidence type="ECO:0000313" key="3">
    <source>
        <dbReference type="Proteomes" id="UP000003635"/>
    </source>
</evidence>
<reference evidence="2 3" key="1">
    <citation type="journal article" date="2010" name="J. Bacteriol.">
        <title>Genome sequences of Oceanicola granulosus HTCC2516(T) and Oceanicola batsensis HTCC2597(TDelta).</title>
        <authorList>
            <person name="Thrash J.C."/>
            <person name="Cho J.C."/>
            <person name="Vergin K.L."/>
            <person name="Giovannoni S.J."/>
        </authorList>
    </citation>
    <scope>NUCLEOTIDE SEQUENCE [LARGE SCALE GENOMIC DNA]</scope>
    <source>
        <strain evidence="3">ATCC BAA-861 / DSM 15982 / KCTC 12143 / HTCC2516</strain>
    </source>
</reference>
<dbReference type="EMBL" id="AAOT01000009">
    <property type="protein sequence ID" value="EAR51768.1"/>
    <property type="molecule type" value="Genomic_DNA"/>
</dbReference>
<proteinExistence type="predicted"/>
<feature type="chain" id="PRO_5004207516" evidence="1">
    <location>
        <begin position="18"/>
        <end position="68"/>
    </location>
</feature>
<accession>Q2CGF0</accession>
<sequence>MREIALLLLLLPAAAQAAGGDDAAASEGPVILLAPPPAQPFPADILAEMRARLVALSAEPGTAPAEAE</sequence>
<dbReference type="HOGENOM" id="CLU_2789814_0_0_5"/>
<gene>
    <name evidence="2" type="ORF">OG2516_06881</name>
</gene>
<feature type="signal peptide" evidence="1">
    <location>
        <begin position="1"/>
        <end position="17"/>
    </location>
</feature>
<dbReference type="EC" id="1.8.4.11" evidence="2"/>
<keyword evidence="3" id="KW-1185">Reference proteome</keyword>
<dbReference type="RefSeq" id="WP_007254902.1">
    <property type="nucleotide sequence ID" value="NZ_CH724107.1"/>
</dbReference>
<evidence type="ECO:0000313" key="2">
    <source>
        <dbReference type="EMBL" id="EAR51768.1"/>
    </source>
</evidence>
<dbReference type="AlphaFoldDB" id="Q2CGF0"/>